<dbReference type="RefSeq" id="WP_013564370.1">
    <property type="nucleotide sequence ID" value="NC_014962.1"/>
</dbReference>
<evidence type="ECO:0000313" key="3">
    <source>
        <dbReference type="Proteomes" id="UP000008631"/>
    </source>
</evidence>
<feature type="region of interest" description="Disordered" evidence="1">
    <location>
        <begin position="1"/>
        <end position="49"/>
    </location>
</feature>
<dbReference type="eggNOG" id="ENOG50337JD">
    <property type="taxonomic scope" value="Bacteria"/>
</dbReference>
<feature type="compositionally biased region" description="Pro residues" evidence="1">
    <location>
        <begin position="223"/>
        <end position="234"/>
    </location>
</feature>
<reference key="1">
    <citation type="submission" date="2010-11" db="EMBL/GenBank/DDBJ databases">
        <title>The complete sequence of chromosome of Isophaera pallida ATCC 43644.</title>
        <authorList>
            <consortium name="US DOE Joint Genome Institute (JGI-PGF)"/>
            <person name="Lucas S."/>
            <person name="Copeland A."/>
            <person name="Lapidus A."/>
            <person name="Bruce D."/>
            <person name="Goodwin L."/>
            <person name="Pitluck S."/>
            <person name="Kyrpides N."/>
            <person name="Mavromatis K."/>
            <person name="Pagani I."/>
            <person name="Ivanova N."/>
            <person name="Saunders E."/>
            <person name="Brettin T."/>
            <person name="Detter J.C."/>
            <person name="Han C."/>
            <person name="Tapia R."/>
            <person name="Land M."/>
            <person name="Hauser L."/>
            <person name="Markowitz V."/>
            <person name="Cheng J.-F."/>
            <person name="Hugenholtz P."/>
            <person name="Woyke T."/>
            <person name="Wu D."/>
            <person name="Eisen J.A."/>
        </authorList>
    </citation>
    <scope>NUCLEOTIDE SEQUENCE</scope>
    <source>
        <strain>ATCC 43644</strain>
    </source>
</reference>
<reference evidence="2 3" key="2">
    <citation type="journal article" date="2011" name="Stand. Genomic Sci.">
        <title>Complete genome sequence of Isosphaera pallida type strain (IS1B).</title>
        <authorList>
            <consortium name="US DOE Joint Genome Institute (JGI-PGF)"/>
            <person name="Goker M."/>
            <person name="Cleland D."/>
            <person name="Saunders E."/>
            <person name="Lapidus A."/>
            <person name="Nolan M."/>
            <person name="Lucas S."/>
            <person name="Hammon N."/>
            <person name="Deshpande S."/>
            <person name="Cheng J.F."/>
            <person name="Tapia R."/>
            <person name="Han C."/>
            <person name="Goodwin L."/>
            <person name="Pitluck S."/>
            <person name="Liolios K."/>
            <person name="Pagani I."/>
            <person name="Ivanova N."/>
            <person name="Mavromatis K."/>
            <person name="Pati A."/>
            <person name="Chen A."/>
            <person name="Palaniappan K."/>
            <person name="Land M."/>
            <person name="Hauser L."/>
            <person name="Chang Y.J."/>
            <person name="Jeffries C.D."/>
            <person name="Detter J.C."/>
            <person name="Beck B."/>
            <person name="Woyke T."/>
            <person name="Bristow J."/>
            <person name="Eisen J.A."/>
            <person name="Markowitz V."/>
            <person name="Hugenholtz P."/>
            <person name="Kyrpides N.C."/>
            <person name="Klenk H.P."/>
        </authorList>
    </citation>
    <scope>NUCLEOTIDE SEQUENCE [LARGE SCALE GENOMIC DNA]</scope>
    <source>
        <strain evidence="3">ATCC 43644 / DSM 9630 / IS1B</strain>
    </source>
</reference>
<sequence length="333" mass="36426">MSADDRSLLDSAPEPTGTSTQAPAKPSNTRRRSGSKPSPEQRKAARDAQAVELAERLIATLHSHRSSGGNAQPMRETDLAKACSVGVKQAVYRAAIHTKQFTSQVALLKFRKPRGSNQPSPPTWVAFKDDLANPDVVKRLVASVIQALRVPSRQIYALNSLNLRPDCSKEARATLSKTLARIAAESPLDPPPKIGFLRSNATVYAFLLEDVIGAVNEKTTSNAPPPAVPQPSPPLASASPSISIPTDFAEAFRQAFTRLDRRNGGTNFVRLLELRQALPQFDRATFDAGLNQLRRQWEFSLEAHEGLHVQISPEERESGIPEMGTLLIYVSRR</sequence>
<feature type="region of interest" description="Disordered" evidence="1">
    <location>
        <begin position="218"/>
        <end position="239"/>
    </location>
</feature>
<name>E8QYU5_ISOPI</name>
<dbReference type="STRING" id="575540.Isop_1497"/>
<dbReference type="OrthoDB" id="5506252at2"/>
<protein>
    <submittedName>
        <fullName evidence="2">Uncharacterized protein</fullName>
    </submittedName>
</protein>
<dbReference type="HOGENOM" id="CLU_969437_0_0_0"/>
<keyword evidence="3" id="KW-1185">Reference proteome</keyword>
<organism evidence="2 3">
    <name type="scientific">Isosphaera pallida (strain ATCC 43644 / DSM 9630 / IS1B)</name>
    <dbReference type="NCBI Taxonomy" id="575540"/>
    <lineage>
        <taxon>Bacteria</taxon>
        <taxon>Pseudomonadati</taxon>
        <taxon>Planctomycetota</taxon>
        <taxon>Planctomycetia</taxon>
        <taxon>Isosphaerales</taxon>
        <taxon>Isosphaeraceae</taxon>
        <taxon>Isosphaera</taxon>
    </lineage>
</organism>
<dbReference type="EMBL" id="CP002353">
    <property type="protein sequence ID" value="ADV62082.1"/>
    <property type="molecule type" value="Genomic_DNA"/>
</dbReference>
<evidence type="ECO:0000313" key="2">
    <source>
        <dbReference type="EMBL" id="ADV62082.1"/>
    </source>
</evidence>
<gene>
    <name evidence="2" type="ordered locus">Isop_1497</name>
</gene>
<dbReference type="Proteomes" id="UP000008631">
    <property type="component" value="Chromosome"/>
</dbReference>
<dbReference type="AlphaFoldDB" id="E8QYU5"/>
<dbReference type="InParanoid" id="E8QYU5"/>
<evidence type="ECO:0000256" key="1">
    <source>
        <dbReference type="SAM" id="MobiDB-lite"/>
    </source>
</evidence>
<dbReference type="KEGG" id="ipa:Isop_1497"/>
<proteinExistence type="predicted"/>
<accession>E8QYU5</accession>